<evidence type="ECO:0000256" key="1">
    <source>
        <dbReference type="SAM" id="Phobius"/>
    </source>
</evidence>
<keyword evidence="1" id="KW-1133">Transmembrane helix</keyword>
<keyword evidence="1" id="KW-0812">Transmembrane</keyword>
<evidence type="ECO:0000313" key="2">
    <source>
        <dbReference type="EMBL" id="JAP19136.1"/>
    </source>
</evidence>
<accession>A0A0V0HGV3</accession>
<dbReference type="EMBL" id="GEDG01020424">
    <property type="protein sequence ID" value="JAP19136.1"/>
    <property type="molecule type" value="Transcribed_RNA"/>
</dbReference>
<feature type="transmembrane region" description="Helical" evidence="1">
    <location>
        <begin position="50"/>
        <end position="70"/>
    </location>
</feature>
<reference evidence="2" key="1">
    <citation type="submission" date="2015-12" db="EMBL/GenBank/DDBJ databases">
        <title>Gene expression during late stages of embryo sac development: a critical building block for successful pollen-pistil interactions.</title>
        <authorList>
            <person name="Liu Y."/>
            <person name="Joly V."/>
            <person name="Sabar M."/>
            <person name="Matton D.P."/>
        </authorList>
    </citation>
    <scope>NUCLEOTIDE SEQUENCE</scope>
</reference>
<sequence length="111" mass="12853">MLCSAFFTAVFPFFINTLICCTCSRVFRKQPLYLHDVGVRSSYTLASPDYTGYVVIVLVLFQNMLFPFCVKWFRGLVWKKKILMLWMLFHLCLRKVGSSVCDITICLMGIS</sequence>
<organism evidence="2">
    <name type="scientific">Solanum chacoense</name>
    <name type="common">Chaco potato</name>
    <dbReference type="NCBI Taxonomy" id="4108"/>
    <lineage>
        <taxon>Eukaryota</taxon>
        <taxon>Viridiplantae</taxon>
        <taxon>Streptophyta</taxon>
        <taxon>Embryophyta</taxon>
        <taxon>Tracheophyta</taxon>
        <taxon>Spermatophyta</taxon>
        <taxon>Magnoliopsida</taxon>
        <taxon>eudicotyledons</taxon>
        <taxon>Gunneridae</taxon>
        <taxon>Pentapetalae</taxon>
        <taxon>asterids</taxon>
        <taxon>lamiids</taxon>
        <taxon>Solanales</taxon>
        <taxon>Solanaceae</taxon>
        <taxon>Solanoideae</taxon>
        <taxon>Solaneae</taxon>
        <taxon>Solanum</taxon>
    </lineage>
</organism>
<name>A0A0V0HGV3_SOLCH</name>
<proteinExistence type="predicted"/>
<keyword evidence="1" id="KW-0472">Membrane</keyword>
<protein>
    <submittedName>
        <fullName evidence="2">Putative ovule protein</fullName>
    </submittedName>
</protein>
<dbReference type="AlphaFoldDB" id="A0A0V0HGV3"/>